<keyword evidence="2" id="KW-1185">Reference proteome</keyword>
<gene>
    <name evidence="1" type="ORF">JANAI62_12670</name>
</gene>
<sequence>MDKDLAVALRHLSAVMDPLDGPWAIFGGAAMVLWGGEPGPPRDVDVLTTVGVAEHLQRALDTPNVAGSGSGRFRSQRLLRPALGPVMVEVMAGLQVKTAEGWRDVPIPATSAVESAGTSVHVARRAELVAMFEAMGRPKDLRRVRLLRA</sequence>
<accession>A0ABQ4NJP0</accession>
<dbReference type="RefSeq" id="WP_220748164.1">
    <property type="nucleotide sequence ID" value="NZ_BPFH01000002.1"/>
</dbReference>
<dbReference type="SUPFAM" id="SSF81301">
    <property type="entry name" value="Nucleotidyltransferase"/>
    <property type="match status" value="1"/>
</dbReference>
<dbReference type="EMBL" id="BPFH01000002">
    <property type="protein sequence ID" value="GIT94644.1"/>
    <property type="molecule type" value="Genomic_DNA"/>
</dbReference>
<evidence type="ECO:0000313" key="2">
    <source>
        <dbReference type="Proteomes" id="UP000786693"/>
    </source>
</evidence>
<dbReference type="Proteomes" id="UP000786693">
    <property type="component" value="Unassembled WGS sequence"/>
</dbReference>
<proteinExistence type="predicted"/>
<dbReference type="InterPro" id="IPR043519">
    <property type="entry name" value="NT_sf"/>
</dbReference>
<dbReference type="Gene3D" id="3.30.460.40">
    <property type="match status" value="1"/>
</dbReference>
<protein>
    <submittedName>
        <fullName evidence="1">Uncharacterized protein</fullName>
    </submittedName>
</protein>
<name>A0ABQ4NJP0_9RHOB</name>
<evidence type="ECO:0000313" key="1">
    <source>
        <dbReference type="EMBL" id="GIT94644.1"/>
    </source>
</evidence>
<comment type="caution">
    <text evidence="1">The sequence shown here is derived from an EMBL/GenBank/DDBJ whole genome shotgun (WGS) entry which is preliminary data.</text>
</comment>
<reference evidence="1 2" key="1">
    <citation type="submission" date="2021-05" db="EMBL/GenBank/DDBJ databases">
        <title>Bacteria Genome sequencing.</title>
        <authorList>
            <person name="Takabe Y."/>
            <person name="Nakajima Y."/>
            <person name="Suzuki S."/>
            <person name="Shiozaki T."/>
        </authorList>
    </citation>
    <scope>NUCLEOTIDE SEQUENCE [LARGE SCALE GENOMIC DNA]</scope>
    <source>
        <strain evidence="1 2">AI_62</strain>
    </source>
</reference>
<organism evidence="1 2">
    <name type="scientific">Jannaschia pagri</name>
    <dbReference type="NCBI Taxonomy" id="2829797"/>
    <lineage>
        <taxon>Bacteria</taxon>
        <taxon>Pseudomonadati</taxon>
        <taxon>Pseudomonadota</taxon>
        <taxon>Alphaproteobacteria</taxon>
        <taxon>Rhodobacterales</taxon>
        <taxon>Roseobacteraceae</taxon>
        <taxon>Jannaschia</taxon>
    </lineage>
</organism>